<keyword evidence="2" id="KW-1185">Reference proteome</keyword>
<accession>A3SLB9</accession>
<sequence length="55" mass="5987">MALAQHTLNAGQSGVQVAALAFLQIGVAERLAQRLAKMFECMGGQPVQRMMIEDR</sequence>
<dbReference type="STRING" id="89187.ISM_07635"/>
<evidence type="ECO:0000313" key="1">
    <source>
        <dbReference type="EMBL" id="EAP78150.1"/>
    </source>
</evidence>
<dbReference type="AlphaFoldDB" id="A3SLB9"/>
<organism evidence="1 2">
    <name type="scientific">Roseovarius nubinhibens (strain ATCC BAA-591 / DSM 15170 / ISM)</name>
    <dbReference type="NCBI Taxonomy" id="89187"/>
    <lineage>
        <taxon>Bacteria</taxon>
        <taxon>Pseudomonadati</taxon>
        <taxon>Pseudomonadota</taxon>
        <taxon>Alphaproteobacteria</taxon>
        <taxon>Rhodobacterales</taxon>
        <taxon>Roseobacteraceae</taxon>
        <taxon>Roseovarius</taxon>
    </lineage>
</organism>
<dbReference type="EMBL" id="AALY01000001">
    <property type="protein sequence ID" value="EAP78150.1"/>
    <property type="molecule type" value="Genomic_DNA"/>
</dbReference>
<protein>
    <submittedName>
        <fullName evidence="1">Uncharacterized protein</fullName>
    </submittedName>
</protein>
<name>A3SLB9_ROSNI</name>
<reference evidence="1 2" key="1">
    <citation type="submission" date="2005-12" db="EMBL/GenBank/DDBJ databases">
        <authorList>
            <person name="Moran M.A."/>
            <person name="Ferriera S."/>
            <person name="Johnson J."/>
            <person name="Kravitz S."/>
            <person name="Halpern A."/>
            <person name="Remington K."/>
            <person name="Beeson K."/>
            <person name="Tran B."/>
            <person name="Rogers Y.-H."/>
            <person name="Friedman R."/>
            <person name="Venter J.C."/>
        </authorList>
    </citation>
    <scope>NUCLEOTIDE SEQUENCE [LARGE SCALE GENOMIC DNA]</scope>
    <source>
        <strain evidence="2">ATCC BAA-591 / DSM 15170 / ISM</strain>
    </source>
</reference>
<evidence type="ECO:0000313" key="2">
    <source>
        <dbReference type="Proteomes" id="UP000005954"/>
    </source>
</evidence>
<dbReference type="Proteomes" id="UP000005954">
    <property type="component" value="Unassembled WGS sequence"/>
</dbReference>
<proteinExistence type="predicted"/>
<dbReference type="HOGENOM" id="CLU_3029630_0_0_5"/>
<gene>
    <name evidence="1" type="ORF">ISM_07635</name>
</gene>
<comment type="caution">
    <text evidence="1">The sequence shown here is derived from an EMBL/GenBank/DDBJ whole genome shotgun (WGS) entry which is preliminary data.</text>
</comment>